<protein>
    <recommendedName>
        <fullName evidence="1">Thioredoxin domain-containing protein</fullName>
    </recommendedName>
</protein>
<organism evidence="2 3">
    <name type="scientific">Magallana gigas</name>
    <name type="common">Pacific oyster</name>
    <name type="synonym">Crassostrea gigas</name>
    <dbReference type="NCBI Taxonomy" id="29159"/>
    <lineage>
        <taxon>Eukaryota</taxon>
        <taxon>Metazoa</taxon>
        <taxon>Spiralia</taxon>
        <taxon>Lophotrochozoa</taxon>
        <taxon>Mollusca</taxon>
        <taxon>Bivalvia</taxon>
        <taxon>Autobranchia</taxon>
        <taxon>Pteriomorphia</taxon>
        <taxon>Ostreida</taxon>
        <taxon>Ostreoidea</taxon>
        <taxon>Ostreidae</taxon>
        <taxon>Magallana</taxon>
    </lineage>
</organism>
<dbReference type="PANTHER" id="PTHR46762:SF1">
    <property type="entry name" value="NUCLEOREDOXIN-LIKE PROTEIN 2"/>
    <property type="match status" value="1"/>
</dbReference>
<dbReference type="InterPro" id="IPR036249">
    <property type="entry name" value="Thioredoxin-like_sf"/>
</dbReference>
<proteinExistence type="predicted"/>
<sequence length="215" mass="25054">MEEKEGTNIFQELLKDKSFITKEYYIEPEPKEDKPEDFNYVLEKDRASKVVVEEPVRGLVDALPSIENTVVGLFFSAGWCAPCHEFVPLIRDLYEELQMKRCPFQIVFISFDKSEEKMKEYFMDYHGEWLAVPFHDKALRESFRTTYDVNSLPKLIVVKDTGEIITKTGRKEVQDRGFIGYRNWREAANLKEGGKLHSSAIIKRDRTLDPKDSDA</sequence>
<dbReference type="GeneID" id="105330307"/>
<dbReference type="Pfam" id="PF13905">
    <property type="entry name" value="Thioredoxin_8"/>
    <property type="match status" value="1"/>
</dbReference>
<dbReference type="InterPro" id="IPR029519">
    <property type="entry name" value="RdCVF2"/>
</dbReference>
<name>A0A8W8IS52_MAGGI</name>
<dbReference type="GO" id="GO:0007600">
    <property type="term" value="P:sensory perception"/>
    <property type="evidence" value="ECO:0007669"/>
    <property type="project" value="InterPro"/>
</dbReference>
<dbReference type="KEGG" id="crg:105330307"/>
<dbReference type="GO" id="GO:0045494">
    <property type="term" value="P:photoreceptor cell maintenance"/>
    <property type="evidence" value="ECO:0007669"/>
    <property type="project" value="InterPro"/>
</dbReference>
<dbReference type="Proteomes" id="UP000005408">
    <property type="component" value="Unassembled WGS sequence"/>
</dbReference>
<dbReference type="PANTHER" id="PTHR46762">
    <property type="entry name" value="NUCLEOREDOXIN-LIKE PROTEIN 2"/>
    <property type="match status" value="1"/>
</dbReference>
<reference evidence="2" key="1">
    <citation type="submission" date="2022-08" db="UniProtKB">
        <authorList>
            <consortium name="EnsemblMetazoa"/>
        </authorList>
    </citation>
    <scope>IDENTIFICATION</scope>
    <source>
        <strain evidence="2">05x7-T-G4-1.051#20</strain>
    </source>
</reference>
<dbReference type="AlphaFoldDB" id="A0A8W8IS52"/>
<dbReference type="RefSeq" id="XP_011430227.2">
    <property type="nucleotide sequence ID" value="XM_011431925.4"/>
</dbReference>
<dbReference type="SUPFAM" id="SSF52833">
    <property type="entry name" value="Thioredoxin-like"/>
    <property type="match status" value="1"/>
</dbReference>
<dbReference type="OrthoDB" id="409136at2759"/>
<dbReference type="OMA" id="CQQFTPL"/>
<dbReference type="RefSeq" id="XP_011430228.2">
    <property type="nucleotide sequence ID" value="XM_011431926.4"/>
</dbReference>
<feature type="domain" description="Thioredoxin" evidence="1">
    <location>
        <begin position="41"/>
        <end position="193"/>
    </location>
</feature>
<dbReference type="RefSeq" id="XP_034312376.1">
    <property type="nucleotide sequence ID" value="XM_034456485.2"/>
</dbReference>
<dbReference type="EnsemblMetazoa" id="G1561.2">
    <property type="protein sequence ID" value="G1561.2:cds"/>
    <property type="gene ID" value="G1561"/>
</dbReference>
<dbReference type="EnsemblMetazoa" id="G1561.1">
    <property type="protein sequence ID" value="G1561.1:cds"/>
    <property type="gene ID" value="G1561"/>
</dbReference>
<keyword evidence="3" id="KW-1185">Reference proteome</keyword>
<dbReference type="CDD" id="cd02964">
    <property type="entry name" value="TryX_like_family"/>
    <property type="match status" value="1"/>
</dbReference>
<dbReference type="Gene3D" id="3.40.30.10">
    <property type="entry name" value="Glutaredoxin"/>
    <property type="match status" value="1"/>
</dbReference>
<dbReference type="InterPro" id="IPR013766">
    <property type="entry name" value="Thioredoxin_domain"/>
</dbReference>
<evidence type="ECO:0000313" key="3">
    <source>
        <dbReference type="Proteomes" id="UP000005408"/>
    </source>
</evidence>
<accession>A0A8W8IS52</accession>
<evidence type="ECO:0000259" key="1">
    <source>
        <dbReference type="PROSITE" id="PS51352"/>
    </source>
</evidence>
<dbReference type="InterPro" id="IPR012336">
    <property type="entry name" value="Thioredoxin-like_fold"/>
</dbReference>
<dbReference type="PROSITE" id="PS51352">
    <property type="entry name" value="THIOREDOXIN_2"/>
    <property type="match status" value="1"/>
</dbReference>
<evidence type="ECO:0000313" key="2">
    <source>
        <dbReference type="EnsemblMetazoa" id="G1561.2:cds"/>
    </source>
</evidence>